<dbReference type="Pfam" id="PF13466">
    <property type="entry name" value="STAS_2"/>
    <property type="match status" value="1"/>
</dbReference>
<name>A0A1C5J245_9ACTN</name>
<reference evidence="3 4" key="1">
    <citation type="submission" date="2016-06" db="EMBL/GenBank/DDBJ databases">
        <authorList>
            <person name="Kjaerup R.B."/>
            <person name="Dalgaard T.S."/>
            <person name="Juul-Madsen H.R."/>
        </authorList>
    </citation>
    <scope>NUCLEOTIDE SEQUENCE [LARGE SCALE GENOMIC DNA]</scope>
    <source>
        <strain evidence="3 4">DSM 43904</strain>
    </source>
</reference>
<evidence type="ECO:0000313" key="4">
    <source>
        <dbReference type="Proteomes" id="UP000198217"/>
    </source>
</evidence>
<keyword evidence="4" id="KW-1185">Reference proteome</keyword>
<feature type="region of interest" description="Disordered" evidence="1">
    <location>
        <begin position="110"/>
        <end position="130"/>
    </location>
</feature>
<dbReference type="Proteomes" id="UP000198217">
    <property type="component" value="Chromosome I"/>
</dbReference>
<dbReference type="AlphaFoldDB" id="A0A1C5J245"/>
<dbReference type="InterPro" id="IPR002645">
    <property type="entry name" value="STAS_dom"/>
</dbReference>
<dbReference type="EMBL" id="LT607750">
    <property type="protein sequence ID" value="SCG64662.1"/>
    <property type="molecule type" value="Genomic_DNA"/>
</dbReference>
<evidence type="ECO:0000256" key="1">
    <source>
        <dbReference type="SAM" id="MobiDB-lite"/>
    </source>
</evidence>
<dbReference type="PROSITE" id="PS50801">
    <property type="entry name" value="STAS"/>
    <property type="match status" value="1"/>
</dbReference>
<gene>
    <name evidence="3" type="ORF">GA0070609_3986</name>
</gene>
<evidence type="ECO:0000313" key="3">
    <source>
        <dbReference type="EMBL" id="SCG64662.1"/>
    </source>
</evidence>
<proteinExistence type="predicted"/>
<evidence type="ECO:0000259" key="2">
    <source>
        <dbReference type="PROSITE" id="PS50801"/>
    </source>
</evidence>
<sequence>MTFPAPAGPTRVTTSTIRFTVGGAVTRADLPGLCTDLADVLRGRDRGVVICDVTGVTRPDLVTIEALARLRLTARRHGWRLVVSGAGAGLRELAGLFGLTDALFEPVRQAEQREQAGGVEEVVDRGDPPG</sequence>
<dbReference type="InterPro" id="IPR058548">
    <property type="entry name" value="MlaB-like_STAS"/>
</dbReference>
<dbReference type="InterPro" id="IPR036513">
    <property type="entry name" value="STAS_dom_sf"/>
</dbReference>
<protein>
    <submittedName>
        <fullName evidence="3">ABC-type transporter Mla maintaining outer membrane lipid asymmetry, MlaB component, contains STAS domain</fullName>
    </submittedName>
</protein>
<feature type="domain" description="STAS" evidence="2">
    <location>
        <begin position="19"/>
        <end position="126"/>
    </location>
</feature>
<dbReference type="Gene3D" id="3.30.750.24">
    <property type="entry name" value="STAS domain"/>
    <property type="match status" value="1"/>
</dbReference>
<dbReference type="SUPFAM" id="SSF52091">
    <property type="entry name" value="SpoIIaa-like"/>
    <property type="match status" value="1"/>
</dbReference>
<organism evidence="3 4">
    <name type="scientific">Micromonospora echinaurantiaca</name>
    <dbReference type="NCBI Taxonomy" id="47857"/>
    <lineage>
        <taxon>Bacteria</taxon>
        <taxon>Bacillati</taxon>
        <taxon>Actinomycetota</taxon>
        <taxon>Actinomycetes</taxon>
        <taxon>Micromonosporales</taxon>
        <taxon>Micromonosporaceae</taxon>
        <taxon>Micromonospora</taxon>
    </lineage>
</organism>
<accession>A0A1C5J245</accession>